<dbReference type="AlphaFoldDB" id="A0A1C7MIU3"/>
<reference evidence="2 3" key="1">
    <citation type="submission" date="2016-03" db="EMBL/GenBank/DDBJ databases">
        <title>Whole genome sequencing of Grifola frondosa 9006-11.</title>
        <authorList>
            <person name="Min B."/>
            <person name="Park H."/>
            <person name="Kim J.-G."/>
            <person name="Cho H."/>
            <person name="Oh Y.-L."/>
            <person name="Kong W.-S."/>
            <person name="Choi I.-G."/>
        </authorList>
    </citation>
    <scope>NUCLEOTIDE SEQUENCE [LARGE SCALE GENOMIC DNA]</scope>
    <source>
        <strain evidence="2 3">9006-11</strain>
    </source>
</reference>
<organism evidence="2 3">
    <name type="scientific">Grifola frondosa</name>
    <name type="common">Maitake</name>
    <name type="synonym">Polyporus frondosus</name>
    <dbReference type="NCBI Taxonomy" id="5627"/>
    <lineage>
        <taxon>Eukaryota</taxon>
        <taxon>Fungi</taxon>
        <taxon>Dikarya</taxon>
        <taxon>Basidiomycota</taxon>
        <taxon>Agaricomycotina</taxon>
        <taxon>Agaricomycetes</taxon>
        <taxon>Polyporales</taxon>
        <taxon>Grifolaceae</taxon>
        <taxon>Grifola</taxon>
    </lineage>
</organism>
<evidence type="ECO:0000256" key="1">
    <source>
        <dbReference type="SAM" id="MobiDB-lite"/>
    </source>
</evidence>
<proteinExistence type="predicted"/>
<accession>A0A1C7MIU3</accession>
<sequence>MWQDRMTTARTTRASRSAKPPTHEELTKDHGSTITNVDDGRDATDFLIGEGPGPTRNLRRVVLDVGRGLSVD</sequence>
<evidence type="ECO:0000313" key="3">
    <source>
        <dbReference type="Proteomes" id="UP000092993"/>
    </source>
</evidence>
<protein>
    <submittedName>
        <fullName evidence="2">Uncharacterized protein</fullName>
    </submittedName>
</protein>
<keyword evidence="3" id="KW-1185">Reference proteome</keyword>
<name>A0A1C7MIU3_GRIFR</name>
<feature type="region of interest" description="Disordered" evidence="1">
    <location>
        <begin position="1"/>
        <end position="40"/>
    </location>
</feature>
<dbReference type="Proteomes" id="UP000092993">
    <property type="component" value="Unassembled WGS sequence"/>
</dbReference>
<feature type="compositionally biased region" description="Basic and acidic residues" evidence="1">
    <location>
        <begin position="21"/>
        <end position="31"/>
    </location>
</feature>
<feature type="compositionally biased region" description="Low complexity" evidence="1">
    <location>
        <begin position="8"/>
        <end position="18"/>
    </location>
</feature>
<evidence type="ECO:0000313" key="2">
    <source>
        <dbReference type="EMBL" id="OBZ76276.1"/>
    </source>
</evidence>
<dbReference type="EMBL" id="LUGG01000003">
    <property type="protein sequence ID" value="OBZ76276.1"/>
    <property type="molecule type" value="Genomic_DNA"/>
</dbReference>
<comment type="caution">
    <text evidence="2">The sequence shown here is derived from an EMBL/GenBank/DDBJ whole genome shotgun (WGS) entry which is preliminary data.</text>
</comment>
<gene>
    <name evidence="2" type="ORF">A0H81_03451</name>
</gene>